<dbReference type="Proteomes" id="UP000019772">
    <property type="component" value="Chromosome"/>
</dbReference>
<keyword evidence="4" id="KW-1185">Reference proteome</keyword>
<dbReference type="RefSeq" id="WP_025336814.1">
    <property type="nucleotide sequence ID" value="NZ_CP004078.1"/>
</dbReference>
<dbReference type="OrthoDB" id="1805600at2"/>
<dbReference type="KEGG" id="psab:PSAB_22400"/>
<dbReference type="PATRIC" id="fig|1268072.3.peg.4615"/>
<feature type="chain" id="PRO_5004954251" evidence="1">
    <location>
        <begin position="31"/>
        <end position="1232"/>
    </location>
</feature>
<proteinExistence type="predicted"/>
<dbReference type="PROSITE" id="PS51272">
    <property type="entry name" value="SLH"/>
    <property type="match status" value="3"/>
</dbReference>
<organism evidence="3 4">
    <name type="scientific">Paenibacillus sabinae T27</name>
    <dbReference type="NCBI Taxonomy" id="1268072"/>
    <lineage>
        <taxon>Bacteria</taxon>
        <taxon>Bacillati</taxon>
        <taxon>Bacillota</taxon>
        <taxon>Bacilli</taxon>
        <taxon>Bacillales</taxon>
        <taxon>Paenibacillaceae</taxon>
        <taxon>Paenibacillus</taxon>
    </lineage>
</organism>
<gene>
    <name evidence="3" type="ORF">PSAB_22400</name>
</gene>
<dbReference type="EMBL" id="CP004078">
    <property type="protein sequence ID" value="AHV99367.1"/>
    <property type="molecule type" value="Genomic_DNA"/>
</dbReference>
<protein>
    <submittedName>
        <fullName evidence="3">S-layer domain-containing protein</fullName>
    </submittedName>
</protein>
<name>X4ZQH0_9BACL</name>
<dbReference type="AlphaFoldDB" id="X4ZQH0"/>
<dbReference type="eggNOG" id="COG1984">
    <property type="taxonomic scope" value="Bacteria"/>
</dbReference>
<dbReference type="STRING" id="1268072.PSAB_22400"/>
<feature type="domain" description="SLH" evidence="2">
    <location>
        <begin position="1092"/>
        <end position="1157"/>
    </location>
</feature>
<feature type="domain" description="SLH" evidence="2">
    <location>
        <begin position="1029"/>
        <end position="1091"/>
    </location>
</feature>
<accession>X4ZQH0</accession>
<feature type="domain" description="SLH" evidence="2">
    <location>
        <begin position="1163"/>
        <end position="1232"/>
    </location>
</feature>
<reference evidence="3 4" key="1">
    <citation type="journal article" date="2014" name="PLoS Genet.">
        <title>Comparative Genomic Analysis of N2-Fixing and Non-N2-Fixing Paenibacillus spp.: Organization, Evolution and Expression of the Nitrogen Fixation Genes.</title>
        <authorList>
            <person name="Xie J.B."/>
            <person name="Du Z."/>
            <person name="Bai L."/>
            <person name="Tian C."/>
            <person name="Zhang Y."/>
            <person name="Xie J.Y."/>
            <person name="Wang T."/>
            <person name="Liu X."/>
            <person name="Chen X."/>
            <person name="Cheng Q."/>
            <person name="Chen S."/>
            <person name="Li J."/>
        </authorList>
    </citation>
    <scope>NUCLEOTIDE SEQUENCE [LARGE SCALE GENOMIC DNA]</scope>
    <source>
        <strain evidence="3 4">T27</strain>
    </source>
</reference>
<evidence type="ECO:0000313" key="3">
    <source>
        <dbReference type="EMBL" id="AHV99367.1"/>
    </source>
</evidence>
<dbReference type="Pfam" id="PF00395">
    <property type="entry name" value="SLH"/>
    <property type="match status" value="3"/>
</dbReference>
<keyword evidence="1" id="KW-0732">Signal</keyword>
<evidence type="ECO:0000313" key="4">
    <source>
        <dbReference type="Proteomes" id="UP000019772"/>
    </source>
</evidence>
<sequence length="1232" mass="133598">MKNRFKSIGSFIMAAVILLSTLSASGAAYAATGQYFTFTKFSTDQNSPTTVNTSTVDVEGSFNGVSADSMYYEVVSIVDSKEIPGSSGADVKPLISNEKFFKFPNVKLAQGLNKVTVYGTKSDGSLASSEAFVNFSNVPAIYNIQLVDGTPLSESIPTLVNTAGLTLTLEAPNASEVMINSTRMYSGGSATFVIADFPLVAGLNKLTFVATTDGGTRTYSISREVVYAPVGSGTPHNTKIGSTIVDNSGVTSNTTTGELKGKLSGSITFKTSDDSSTPKLTTFTYQVKKTLDGSVVDGGDGTATIISTSVSSNNDYITFNYAADSAAPISLTDNGVYTISFYSTVTGNVLSYDGKSITPVTFTFHNDQTAYITDVEQVYSPSVIDTTNKIVSYSSSGEFSGNTSLFELPLWLVVKTSDAAAASRLSITTLQNGTANIAQFSKEEFKTIDGYKVYKITGLPNGEQVLKVTLSSPDSPPKEIDSRTYTLNYISAPYIELTNLYNNKMFTNAEDFTSITGRLVNFTSVEKPSVSISINGTTVAPVYDTASPFNFTYTIQANSPKLVTGPNRIVVTGKANGVPVSTNVTVYLFPDDLPVLRNVVPLPIGELSDPNHLFVETDALQFTTNQTEADIKFYAAKAKEIVIVVDGVQSVTAKWNGSAWTTEAGSGVGSKVLIPPTNSTMDPSGEFTLQKQELPKTGLRTIVITARLDTSTVTQSLLITREIPPYSILSPKLPNESVIKQNFVNVSILAEGASGILIGKTPMVKDPKVDIFRLEVKGLKKGKNTIKFTITSGTTKTNGSFDITYSDEVLQGAQLKTTLTSAGKLTAFQNSVVLNFPKGTMLRDATPTPGSTNTRQINLFNDQYILLGIADKQDGRTIKQYNQVGEWDNAKGVYLDGDIKEIDAKNLATTYLTTGMLHYGYASNLYWIDAGYFVQGKPINDYSTISASDPYKTNNEFFSGHVGKWMEPTQQGTITLKYDPNIVNAVNTSLSVWKNVDSTWYNMGGIVNTGSKTITATFDGFGYYTVVALRYSYDDIVSHPYARNELETMLAKGIMKTKDANEFGVYENMTRGEFATMLVKIMGISLDYDPNNLTFSDVVKYSDYHWDYRYIETAVRKGLVKGTAPRVFSPNRALSREDAAVMIARAMNLKLGTIEKDLTTLQKLFTDTGSIVSSYSVPSILAVYKAGIISGIENKLVAGQKKITYRFDPQAKFTRADAAVMAQRMMIKMKKL</sequence>
<feature type="signal peptide" evidence="1">
    <location>
        <begin position="1"/>
        <end position="30"/>
    </location>
</feature>
<evidence type="ECO:0000256" key="1">
    <source>
        <dbReference type="SAM" id="SignalP"/>
    </source>
</evidence>
<evidence type="ECO:0000259" key="2">
    <source>
        <dbReference type="PROSITE" id="PS51272"/>
    </source>
</evidence>
<dbReference type="InterPro" id="IPR001119">
    <property type="entry name" value="SLH_dom"/>
</dbReference>
<dbReference type="HOGENOM" id="CLU_002873_0_0_9"/>